<comment type="caution">
    <text evidence="5">The sequence shown here is derived from an EMBL/GenBank/DDBJ whole genome shotgun (WGS) entry which is preliminary data.</text>
</comment>
<proteinExistence type="inferred from homology"/>
<feature type="transmembrane region" description="Helical" evidence="4">
    <location>
        <begin position="216"/>
        <end position="234"/>
    </location>
</feature>
<dbReference type="RefSeq" id="WP_200610225.1">
    <property type="nucleotide sequence ID" value="NZ_JAEHHL010000007.1"/>
</dbReference>
<dbReference type="AlphaFoldDB" id="A0A8J7SHX4"/>
<feature type="transmembrane region" description="Helical" evidence="4">
    <location>
        <begin position="81"/>
        <end position="111"/>
    </location>
</feature>
<evidence type="ECO:0000256" key="2">
    <source>
        <dbReference type="ARBA" id="ARBA00007783"/>
    </source>
</evidence>
<feature type="transmembrane region" description="Helical" evidence="4">
    <location>
        <begin position="123"/>
        <end position="145"/>
    </location>
</feature>
<dbReference type="Proteomes" id="UP000655420">
    <property type="component" value="Unassembled WGS sequence"/>
</dbReference>
<reference evidence="5" key="1">
    <citation type="submission" date="2020-12" db="EMBL/GenBank/DDBJ databases">
        <title>Bacterial taxonomy.</title>
        <authorList>
            <person name="Pan X."/>
        </authorList>
    </citation>
    <scope>NUCLEOTIDE SEQUENCE</scope>
    <source>
        <strain evidence="5">M0105</strain>
    </source>
</reference>
<evidence type="ECO:0000313" key="6">
    <source>
        <dbReference type="Proteomes" id="UP000655420"/>
    </source>
</evidence>
<comment type="similarity">
    <text evidence="2">Belongs to the ABC-2 integral membrane protein family.</text>
</comment>
<dbReference type="EMBL" id="JAEHHL010000007">
    <property type="protein sequence ID" value="MBK0399980.1"/>
    <property type="molecule type" value="Genomic_DNA"/>
</dbReference>
<evidence type="ECO:0000313" key="5">
    <source>
        <dbReference type="EMBL" id="MBK0399980.1"/>
    </source>
</evidence>
<evidence type="ECO:0000256" key="4">
    <source>
        <dbReference type="SAM" id="Phobius"/>
    </source>
</evidence>
<dbReference type="PRINTS" id="PR00164">
    <property type="entry name" value="ABC2TRNSPORT"/>
</dbReference>
<keyword evidence="6" id="KW-1185">Reference proteome</keyword>
<dbReference type="GO" id="GO:0140359">
    <property type="term" value="F:ABC-type transporter activity"/>
    <property type="evidence" value="ECO:0007669"/>
    <property type="project" value="InterPro"/>
</dbReference>
<keyword evidence="4" id="KW-0472">Membrane</keyword>
<accession>A0A8J7SHX4</accession>
<dbReference type="GO" id="GO:0015920">
    <property type="term" value="P:lipopolysaccharide transport"/>
    <property type="evidence" value="ECO:0007669"/>
    <property type="project" value="TreeGrafter"/>
</dbReference>
<name>A0A8J7SHX4_9RHOB</name>
<sequence length="242" mass="26848">MWHKFVPRNNREGMVLFWVFVEPAAQLAILLILLTLVGRAAGYGTSFALFLLTGISTLHLFNSTSTAVKNAVATLESPRRLATVGVFTPAIAALGFRFTVGVVSAIALGYGVVVWQHLHGVPYDFLTCLEAFVLTALLAFGMGLIRGYSRLFMPVFERVYAIFSRVLLFISGVFYVPSFLPPAFRELLAWNPVLHAIDWVRTGVYSGYPELILSRGYFVAFVLGSVALGCALIWHDRRRILQ</sequence>
<dbReference type="PANTHER" id="PTHR30413:SF8">
    <property type="entry name" value="TRANSPORT PERMEASE PROTEIN"/>
    <property type="match status" value="1"/>
</dbReference>
<keyword evidence="4" id="KW-1133">Transmembrane helix</keyword>
<feature type="transmembrane region" description="Helical" evidence="4">
    <location>
        <begin position="40"/>
        <end position="61"/>
    </location>
</feature>
<comment type="subcellular location">
    <subcellularLocation>
        <location evidence="1">Cell inner membrane</location>
        <topology evidence="1">Multi-pass membrane protein</topology>
    </subcellularLocation>
</comment>
<keyword evidence="3" id="KW-0813">Transport</keyword>
<gene>
    <name evidence="5" type="ORF">H0I76_12330</name>
</gene>
<dbReference type="InterPro" id="IPR000412">
    <property type="entry name" value="ABC_2_transport"/>
</dbReference>
<organism evidence="5 6">
    <name type="scientific">Thermohalobaculum xanthum</name>
    <dbReference type="NCBI Taxonomy" id="2753746"/>
    <lineage>
        <taxon>Bacteria</taxon>
        <taxon>Pseudomonadati</taxon>
        <taxon>Pseudomonadota</taxon>
        <taxon>Alphaproteobacteria</taxon>
        <taxon>Rhodobacterales</taxon>
        <taxon>Paracoccaceae</taxon>
        <taxon>Thermohalobaculum</taxon>
    </lineage>
</organism>
<dbReference type="GO" id="GO:0043190">
    <property type="term" value="C:ATP-binding cassette (ABC) transporter complex"/>
    <property type="evidence" value="ECO:0007669"/>
    <property type="project" value="InterPro"/>
</dbReference>
<keyword evidence="4" id="KW-0812">Transmembrane</keyword>
<dbReference type="PANTHER" id="PTHR30413">
    <property type="entry name" value="INNER MEMBRANE TRANSPORT PERMEASE"/>
    <property type="match status" value="1"/>
</dbReference>
<protein>
    <submittedName>
        <fullName evidence="5">ABC transporter permease</fullName>
    </submittedName>
</protein>
<evidence type="ECO:0000256" key="1">
    <source>
        <dbReference type="ARBA" id="ARBA00004429"/>
    </source>
</evidence>
<evidence type="ECO:0000256" key="3">
    <source>
        <dbReference type="ARBA" id="ARBA00022448"/>
    </source>
</evidence>
<feature type="transmembrane region" description="Helical" evidence="4">
    <location>
        <begin position="12"/>
        <end position="34"/>
    </location>
</feature>
<feature type="transmembrane region" description="Helical" evidence="4">
    <location>
        <begin position="166"/>
        <end position="184"/>
    </location>
</feature>